<proteinExistence type="predicted"/>
<organism evidence="2 3">
    <name type="scientific">Moorena bouillonii PNG</name>
    <dbReference type="NCBI Taxonomy" id="568701"/>
    <lineage>
        <taxon>Bacteria</taxon>
        <taxon>Bacillati</taxon>
        <taxon>Cyanobacteriota</taxon>
        <taxon>Cyanophyceae</taxon>
        <taxon>Coleofasciculales</taxon>
        <taxon>Coleofasciculaceae</taxon>
        <taxon>Moorena</taxon>
    </lineage>
</organism>
<comment type="caution">
    <text evidence="2">The sequence shown here is derived from an EMBL/GenBank/DDBJ whole genome shotgun (WGS) entry which is preliminary data.</text>
</comment>
<feature type="region of interest" description="Disordered" evidence="1">
    <location>
        <begin position="301"/>
        <end position="356"/>
    </location>
</feature>
<reference evidence="2 3" key="1">
    <citation type="submission" date="2016-10" db="EMBL/GenBank/DDBJ databases">
        <title>Comparative genomics uncovers the prolific and rare metabolic potential of the cyanobacterial genus Moorea.</title>
        <authorList>
            <person name="Leao T."/>
            <person name="Castelao G."/>
            <person name="Korobeynikov A."/>
            <person name="Monroe E.A."/>
            <person name="Podell S."/>
            <person name="Glukhov E."/>
            <person name="Allen E."/>
            <person name="Gerwick W.H."/>
            <person name="Gerwick L."/>
        </authorList>
    </citation>
    <scope>NUCLEOTIDE SEQUENCE [LARGE SCALE GENOMIC DNA]</scope>
    <source>
        <strain evidence="2 3">PNG5-198</strain>
    </source>
</reference>
<feature type="compositionally biased region" description="Acidic residues" evidence="1">
    <location>
        <begin position="210"/>
        <end position="231"/>
    </location>
</feature>
<dbReference type="RefSeq" id="WP_075896439.1">
    <property type="nucleotide sequence ID" value="NZ_MKZS01000001.1"/>
</dbReference>
<feature type="compositionally biased region" description="Acidic residues" evidence="1">
    <location>
        <begin position="330"/>
        <end position="344"/>
    </location>
</feature>
<dbReference type="Pfam" id="PF08872">
    <property type="entry name" value="KGK"/>
    <property type="match status" value="1"/>
</dbReference>
<feature type="region of interest" description="Disordered" evidence="1">
    <location>
        <begin position="108"/>
        <end position="130"/>
    </location>
</feature>
<evidence type="ECO:0000313" key="3">
    <source>
        <dbReference type="Proteomes" id="UP000186657"/>
    </source>
</evidence>
<feature type="compositionally biased region" description="Acidic residues" evidence="1">
    <location>
        <begin position="185"/>
        <end position="202"/>
    </location>
</feature>
<feature type="compositionally biased region" description="Acidic residues" evidence="1">
    <location>
        <begin position="239"/>
        <end position="260"/>
    </location>
</feature>
<dbReference type="InterPro" id="IPR014971">
    <property type="entry name" value="KGK"/>
</dbReference>
<dbReference type="Proteomes" id="UP000186657">
    <property type="component" value="Unassembled WGS sequence"/>
</dbReference>
<keyword evidence="3" id="KW-1185">Reference proteome</keyword>
<accession>A0A1U7MWV2</accession>
<sequence>MDNQFKPLAVGEVLSVDESAQIFIGNRTFRVGEFLVAIKKKLVEVLGDEWTPEQESWFSESGIPCEVLQFYANDWQQGKVRVNLEFCLVEAENNVDNISAIGGETLQSTSTQVAAPPDLTEPETSNDSGLELGVGAATAAVTATGISLAEELEEDASTAISDEMTLKPTLDADEDIAIEQTPTSSEDEFDLGDFSDSEEDISIEQTPTSSEDEFDLGDFSDSESESEEDIGFEQTPTSSEDEFDLGDFSDTESENEEDIGFEQTTTNTEDDFDLGEFSDSEEDIEFVESPTAEEEDLLDLSAVSTDSSNDFDLGDMSDDSDEDMFKLDDISFDEESENGDDNSLMDDVWQEMNELK</sequence>
<gene>
    <name evidence="2" type="ORF">BJP37_03135</name>
</gene>
<evidence type="ECO:0000256" key="1">
    <source>
        <dbReference type="SAM" id="MobiDB-lite"/>
    </source>
</evidence>
<dbReference type="AlphaFoldDB" id="A0A1U7MWV2"/>
<protein>
    <submittedName>
        <fullName evidence="2">Uncharacterized protein</fullName>
    </submittedName>
</protein>
<evidence type="ECO:0000313" key="2">
    <source>
        <dbReference type="EMBL" id="OLT58186.1"/>
    </source>
</evidence>
<name>A0A1U7MWV2_9CYAN</name>
<feature type="region of interest" description="Disordered" evidence="1">
    <location>
        <begin position="154"/>
        <end position="276"/>
    </location>
</feature>
<feature type="compositionally biased region" description="Acidic residues" evidence="1">
    <location>
        <begin position="312"/>
        <end position="322"/>
    </location>
</feature>
<dbReference type="EMBL" id="MKZS01000001">
    <property type="protein sequence ID" value="OLT58186.1"/>
    <property type="molecule type" value="Genomic_DNA"/>
</dbReference>